<dbReference type="CDD" id="cd00112">
    <property type="entry name" value="LDLa"/>
    <property type="match status" value="1"/>
</dbReference>
<dbReference type="InterPro" id="IPR036055">
    <property type="entry name" value="LDL_receptor-like_sf"/>
</dbReference>
<dbReference type="EMBL" id="KB523250">
    <property type="protein sequence ID" value="EMP36995.1"/>
    <property type="molecule type" value="Genomic_DNA"/>
</dbReference>
<dbReference type="SMART" id="SM00137">
    <property type="entry name" value="MAM"/>
    <property type="match status" value="1"/>
</dbReference>
<dbReference type="PROSITE" id="PS50060">
    <property type="entry name" value="MAM_2"/>
    <property type="match status" value="1"/>
</dbReference>
<gene>
    <name evidence="4" type="ORF">UY3_05796</name>
</gene>
<evidence type="ECO:0000259" key="3">
    <source>
        <dbReference type="PROSITE" id="PS50060"/>
    </source>
</evidence>
<dbReference type="PANTHER" id="PTHR33332">
    <property type="entry name" value="REVERSE TRANSCRIPTASE DOMAIN-CONTAINING PROTEIN"/>
    <property type="match status" value="1"/>
</dbReference>
<dbReference type="STRING" id="8469.M7BMP8"/>
<dbReference type="Proteomes" id="UP000031443">
    <property type="component" value="Unassembled WGS sequence"/>
</dbReference>
<evidence type="ECO:0000313" key="4">
    <source>
        <dbReference type="EMBL" id="EMP36995.1"/>
    </source>
</evidence>
<reference evidence="5" key="1">
    <citation type="journal article" date="2013" name="Nat. Genet.">
        <title>The draft genomes of soft-shell turtle and green sea turtle yield insights into the development and evolution of the turtle-specific body plan.</title>
        <authorList>
            <person name="Wang Z."/>
            <person name="Pascual-Anaya J."/>
            <person name="Zadissa A."/>
            <person name="Li W."/>
            <person name="Niimura Y."/>
            <person name="Huang Z."/>
            <person name="Li C."/>
            <person name="White S."/>
            <person name="Xiong Z."/>
            <person name="Fang D."/>
            <person name="Wang B."/>
            <person name="Ming Y."/>
            <person name="Chen Y."/>
            <person name="Zheng Y."/>
            <person name="Kuraku S."/>
            <person name="Pignatelli M."/>
            <person name="Herrero J."/>
            <person name="Beal K."/>
            <person name="Nozawa M."/>
            <person name="Li Q."/>
            <person name="Wang J."/>
            <person name="Zhang H."/>
            <person name="Yu L."/>
            <person name="Shigenobu S."/>
            <person name="Wang J."/>
            <person name="Liu J."/>
            <person name="Flicek P."/>
            <person name="Searle S."/>
            <person name="Wang J."/>
            <person name="Kuratani S."/>
            <person name="Yin Y."/>
            <person name="Aken B."/>
            <person name="Zhang G."/>
            <person name="Irie N."/>
        </authorList>
    </citation>
    <scope>NUCLEOTIDE SEQUENCE [LARGE SCALE GENOMIC DNA]</scope>
</reference>
<dbReference type="AlphaFoldDB" id="M7BMP8"/>
<dbReference type="Pfam" id="PF00629">
    <property type="entry name" value="MAM"/>
    <property type="match status" value="1"/>
</dbReference>
<organism evidence="4 5">
    <name type="scientific">Chelonia mydas</name>
    <name type="common">Green sea-turtle</name>
    <name type="synonym">Chelonia agassizi</name>
    <dbReference type="NCBI Taxonomy" id="8469"/>
    <lineage>
        <taxon>Eukaryota</taxon>
        <taxon>Metazoa</taxon>
        <taxon>Chordata</taxon>
        <taxon>Craniata</taxon>
        <taxon>Vertebrata</taxon>
        <taxon>Euteleostomi</taxon>
        <taxon>Archelosauria</taxon>
        <taxon>Testudinata</taxon>
        <taxon>Testudines</taxon>
        <taxon>Cryptodira</taxon>
        <taxon>Durocryptodira</taxon>
        <taxon>Americhelydia</taxon>
        <taxon>Chelonioidea</taxon>
        <taxon>Cheloniidae</taxon>
        <taxon>Chelonia</taxon>
    </lineage>
</organism>
<protein>
    <recommendedName>
        <fullName evidence="3">MAM domain-containing protein</fullName>
    </recommendedName>
</protein>
<feature type="disulfide bond" evidence="2">
    <location>
        <begin position="4"/>
        <end position="22"/>
    </location>
</feature>
<dbReference type="InterPro" id="IPR002172">
    <property type="entry name" value="LDrepeatLR_classA_rpt"/>
</dbReference>
<keyword evidence="5" id="KW-1185">Reference proteome</keyword>
<keyword evidence="1 2" id="KW-1015">Disulfide bond</keyword>
<dbReference type="InterPro" id="IPR000998">
    <property type="entry name" value="MAM_dom"/>
</dbReference>
<dbReference type="GO" id="GO:0016020">
    <property type="term" value="C:membrane"/>
    <property type="evidence" value="ECO:0007669"/>
    <property type="project" value="InterPro"/>
</dbReference>
<feature type="domain" description="MAM" evidence="3">
    <location>
        <begin position="33"/>
        <end position="129"/>
    </location>
</feature>
<feature type="non-terminal residue" evidence="4">
    <location>
        <position position="1"/>
    </location>
</feature>
<dbReference type="SUPFAM" id="SSF57424">
    <property type="entry name" value="LDL receptor-like module"/>
    <property type="match status" value="1"/>
</dbReference>
<dbReference type="Gene3D" id="2.60.120.200">
    <property type="match status" value="1"/>
</dbReference>
<dbReference type="Gene3D" id="4.10.400.10">
    <property type="entry name" value="Low-density Lipoprotein Receptor"/>
    <property type="match status" value="1"/>
</dbReference>
<dbReference type="InterPro" id="IPR013320">
    <property type="entry name" value="ConA-like_dom_sf"/>
</dbReference>
<feature type="disulfide bond" evidence="2">
    <location>
        <begin position="16"/>
        <end position="31"/>
    </location>
</feature>
<evidence type="ECO:0000256" key="1">
    <source>
        <dbReference type="ARBA" id="ARBA00023157"/>
    </source>
</evidence>
<dbReference type="SUPFAM" id="SSF49899">
    <property type="entry name" value="Concanavalin A-like lectins/glucanases"/>
    <property type="match status" value="1"/>
</dbReference>
<sequence>YWECQNGKCYRPEQSCNFVDDCGDNTDENECGTSCTFEKGRCGWQNSLADNFDWVLGVGSPQSLRPPRDHTLGNEIGAFLYLEAAPVGLRGEKAHVKSFRWKESGTACMMSFWYYTSSKATGDIQVLIKDVLDLGIRRTVRYPQLNPDLAQCPQGKPLAGQAGSFTCRLHRFSRLQLPLATVHCCRPVGAAGSGARGSSAGQGMYPAPLPAAPIGLQRQTAASGSRDQLNLWTRQKGVNSEVAKFEDDTKLLKIVKSQADCEELQKDLSKLGDWATKWQMKFSIDKCKVIHIGKHNLNCTYKMMGSELAVTIQERDLGVIVESSLKTSTQCAAAVKKANRILGIIKKGIDNKTDNIILPLYKFMVCPHLEYCMCNPHTSWVWHSVPSSGTETV</sequence>
<accession>M7BMP8</accession>
<evidence type="ECO:0000256" key="2">
    <source>
        <dbReference type="PROSITE-ProRule" id="PRU00124"/>
    </source>
</evidence>
<evidence type="ECO:0000313" key="5">
    <source>
        <dbReference type="Proteomes" id="UP000031443"/>
    </source>
</evidence>
<dbReference type="PROSITE" id="PS50068">
    <property type="entry name" value="LDLRA_2"/>
    <property type="match status" value="1"/>
</dbReference>
<proteinExistence type="predicted"/>
<name>M7BMP8_CHEMY</name>
<dbReference type="CDD" id="cd06263">
    <property type="entry name" value="MAM"/>
    <property type="match status" value="1"/>
</dbReference>
<comment type="caution">
    <text evidence="2">Lacks conserved residue(s) required for the propagation of feature annotation.</text>
</comment>